<dbReference type="PANTHER" id="PTHR37481:SF1">
    <property type="entry name" value="LIPOPOLYSACCHARIDE EXPORT SYSTEM PROTEIN LPTC"/>
    <property type="match status" value="1"/>
</dbReference>
<feature type="transmembrane region" description="Helical" evidence="6">
    <location>
        <begin position="6"/>
        <end position="23"/>
    </location>
</feature>
<dbReference type="RefSeq" id="WP_244358578.1">
    <property type="nucleotide sequence ID" value="NZ_JAJNNZ010000015.1"/>
</dbReference>
<comment type="subunit">
    <text evidence="6">Component of the lipopolysaccharide transport and assembly complex. Interacts with LptA and the LptBFG transporter complex.</text>
</comment>
<dbReference type="Proteomes" id="UP001139488">
    <property type="component" value="Unassembled WGS sequence"/>
</dbReference>
<keyword evidence="3 6" id="KW-0812">Transmembrane</keyword>
<dbReference type="PIRSF" id="PIRSF028513">
    <property type="entry name" value="LptC"/>
    <property type="match status" value="1"/>
</dbReference>
<dbReference type="Gene3D" id="2.60.450.10">
    <property type="entry name" value="Lipopolysaccharide (LPS) transport protein A like domain"/>
    <property type="match status" value="1"/>
</dbReference>
<dbReference type="AlphaFoldDB" id="A0A9X2B020"/>
<keyword evidence="1 6" id="KW-1003">Cell membrane</keyword>
<reference evidence="8" key="1">
    <citation type="submission" date="2021-11" db="EMBL/GenBank/DDBJ databases">
        <title>Vibrio ZSDE26 sp. nov. and Vibrio ZSDZ34 sp. nov., isolated from coastal seawater in Qingdao.</title>
        <authorList>
            <person name="Zhang P."/>
        </authorList>
    </citation>
    <scope>NUCLEOTIDE SEQUENCE</scope>
    <source>
        <strain evidence="8">ZSDZ34</strain>
    </source>
</reference>
<evidence type="ECO:0000256" key="1">
    <source>
        <dbReference type="ARBA" id="ARBA00022475"/>
    </source>
</evidence>
<dbReference type="PANTHER" id="PTHR37481">
    <property type="entry name" value="LIPOPOLYSACCHARIDE EXPORT SYSTEM PROTEIN LPTC"/>
    <property type="match status" value="1"/>
</dbReference>
<proteinExistence type="inferred from homology"/>
<keyword evidence="4 6" id="KW-1133">Transmembrane helix</keyword>
<dbReference type="GO" id="GO:0030288">
    <property type="term" value="C:outer membrane-bounded periplasmic space"/>
    <property type="evidence" value="ECO:0007669"/>
    <property type="project" value="TreeGrafter"/>
</dbReference>
<dbReference type="InterPro" id="IPR052363">
    <property type="entry name" value="LPS_export_LptC"/>
</dbReference>
<dbReference type="InterPro" id="IPR010664">
    <property type="entry name" value="LipoPS_assembly_LptC-rel"/>
</dbReference>
<name>A0A9X2B020_9VIBR</name>
<keyword evidence="5 6" id="KW-0472">Membrane</keyword>
<evidence type="ECO:0000256" key="4">
    <source>
        <dbReference type="ARBA" id="ARBA00022989"/>
    </source>
</evidence>
<dbReference type="GO" id="GO:0015221">
    <property type="term" value="F:lipopolysaccharide transmembrane transporter activity"/>
    <property type="evidence" value="ECO:0007669"/>
    <property type="project" value="InterPro"/>
</dbReference>
<evidence type="ECO:0000313" key="9">
    <source>
        <dbReference type="Proteomes" id="UP001139488"/>
    </source>
</evidence>
<comment type="caution">
    <text evidence="8">The sequence shown here is derived from an EMBL/GenBank/DDBJ whole genome shotgun (WGS) entry which is preliminary data.</text>
</comment>
<gene>
    <name evidence="6 8" type="primary">lptC</name>
    <name evidence="8" type="ORF">LNL84_16025</name>
</gene>
<dbReference type="GO" id="GO:0043165">
    <property type="term" value="P:Gram-negative-bacterium-type cell outer membrane assembly"/>
    <property type="evidence" value="ECO:0007669"/>
    <property type="project" value="UniProtKB-UniRule"/>
</dbReference>
<evidence type="ECO:0000256" key="6">
    <source>
        <dbReference type="HAMAP-Rule" id="MF_01915"/>
    </source>
</evidence>
<evidence type="ECO:0000256" key="7">
    <source>
        <dbReference type="PIRNR" id="PIRNR028513"/>
    </source>
</evidence>
<comment type="similarity">
    <text evidence="6 7">Belongs to the LptC family.</text>
</comment>
<dbReference type="NCBIfam" id="TIGR04409">
    <property type="entry name" value="LptC_YrbK"/>
    <property type="match status" value="1"/>
</dbReference>
<evidence type="ECO:0000256" key="3">
    <source>
        <dbReference type="ARBA" id="ARBA00022692"/>
    </source>
</evidence>
<evidence type="ECO:0000256" key="2">
    <source>
        <dbReference type="ARBA" id="ARBA00022519"/>
    </source>
</evidence>
<sequence>MSMSRVIYTILIAISAGCGYYLYTKAPEKVINILPNVEFPAFSGTMVDSVSYTESGTRSYTIISSELENFAKQGITVFQEPILKIYVEGVTQEWEISADKAILGEDEVLTLYNNVLAENLLPESAFDTLSTVQMSIKLTNRDFWTDNTVTLLGPQFTTVGQAMKGNFADNTAVLFNHVKGKYETITP</sequence>
<evidence type="ECO:0000256" key="5">
    <source>
        <dbReference type="ARBA" id="ARBA00023136"/>
    </source>
</evidence>
<dbReference type="GO" id="GO:0005886">
    <property type="term" value="C:plasma membrane"/>
    <property type="evidence" value="ECO:0007669"/>
    <property type="project" value="UniProtKB-SubCell"/>
</dbReference>
<dbReference type="Pfam" id="PF06835">
    <property type="entry name" value="LptC"/>
    <property type="match status" value="1"/>
</dbReference>
<comment type="function">
    <text evidence="7">Required for the translocation of lipopolysaccharide (LPS) from the inner membrane to the outer membrane.</text>
</comment>
<dbReference type="HAMAP" id="MF_01915">
    <property type="entry name" value="LPS_assembly_LptC"/>
    <property type="match status" value="1"/>
</dbReference>
<organism evidence="8 9">
    <name type="scientific">Vibrio gelatinilyticus</name>
    <dbReference type="NCBI Taxonomy" id="2893468"/>
    <lineage>
        <taxon>Bacteria</taxon>
        <taxon>Pseudomonadati</taxon>
        <taxon>Pseudomonadota</taxon>
        <taxon>Gammaproteobacteria</taxon>
        <taxon>Vibrionales</taxon>
        <taxon>Vibrionaceae</taxon>
        <taxon>Vibrio</taxon>
    </lineage>
</organism>
<comment type="subcellular location">
    <subcellularLocation>
        <location evidence="6">Cell inner membrane</location>
        <topology evidence="6">Single-pass membrane protein</topology>
    </subcellularLocation>
</comment>
<comment type="function">
    <text evidence="6">Involved in the assembly of lipopolysaccharide (LPS). Required for the translocation of LPS from the inner membrane to the outer membrane. Facilitates the transfer of LPS from the inner membrane to the periplasmic protein LptA. Could be a docking site for LptA.</text>
</comment>
<evidence type="ECO:0000313" key="8">
    <source>
        <dbReference type="EMBL" id="MCJ2378327.1"/>
    </source>
</evidence>
<dbReference type="PROSITE" id="PS51257">
    <property type="entry name" value="PROKAR_LIPOPROTEIN"/>
    <property type="match status" value="1"/>
</dbReference>
<dbReference type="InterPro" id="IPR026265">
    <property type="entry name" value="LptC"/>
</dbReference>
<dbReference type="GO" id="GO:0017089">
    <property type="term" value="F:glycolipid transfer activity"/>
    <property type="evidence" value="ECO:0007669"/>
    <property type="project" value="TreeGrafter"/>
</dbReference>
<dbReference type="EMBL" id="JAJNNZ010000015">
    <property type="protein sequence ID" value="MCJ2378327.1"/>
    <property type="molecule type" value="Genomic_DNA"/>
</dbReference>
<keyword evidence="9" id="KW-1185">Reference proteome</keyword>
<accession>A0A9X2B020</accession>
<protein>
    <recommendedName>
        <fullName evidence="6 7">Lipopolysaccharide export system protein LptC</fullName>
    </recommendedName>
</protein>
<keyword evidence="2 6" id="KW-0997">Cell inner membrane</keyword>